<dbReference type="RefSeq" id="WP_330629574.1">
    <property type="nucleotide sequence ID" value="NZ_CP135445.1"/>
</dbReference>
<sequence>MRTVQSIRDFRKASGKRQRDMAAELGLSEAAFVAAHIGAALDVPGDYAASPITAHPDEVMPLLPDLGEVMTLTRNGSCVHERVGRFGTYKAGSHAAMVLGREIDTRIFPKYWAYGFAVTELRPEGPRRSLQFYDLYGEALQKIYLLAQSQLAAWQPLVDRLRLPDPATELAPLPLPAPEGPKGDPAKRPALIAGWQEMTDTHQFNRLTHRLGMNRLGAYRMAGHPFVRAVDPASVGGWLRDLSMAGQKVIFFVGNRGHIQIHWGAIRTVRPLGPWLNVLDERFNLHLRGDHIAECYVVEKPTRRGLAVSLEAFDAAGELIFQCFGERESDSDDLAQWHHLLDALPSCSAEAAE</sequence>
<dbReference type="EMBL" id="CP135445">
    <property type="protein sequence ID" value="WRY35825.1"/>
    <property type="molecule type" value="Genomic_DNA"/>
</dbReference>
<dbReference type="InterPro" id="IPR007845">
    <property type="entry name" value="HemS/ChuX_dom"/>
</dbReference>
<gene>
    <name evidence="2" type="ORF">RPE78_16520</name>
</gene>
<accession>A0ABZ1E461</accession>
<evidence type="ECO:0000259" key="1">
    <source>
        <dbReference type="Pfam" id="PF05171"/>
    </source>
</evidence>
<organism evidence="2 3">
    <name type="scientific">Thioclava litoralis</name>
    <dbReference type="NCBI Taxonomy" id="3076557"/>
    <lineage>
        <taxon>Bacteria</taxon>
        <taxon>Pseudomonadati</taxon>
        <taxon>Pseudomonadota</taxon>
        <taxon>Alphaproteobacteria</taxon>
        <taxon>Rhodobacterales</taxon>
        <taxon>Paracoccaceae</taxon>
        <taxon>Thioclava</taxon>
    </lineage>
</organism>
<dbReference type="CDD" id="cd16830">
    <property type="entry name" value="HemS-like_N"/>
    <property type="match status" value="1"/>
</dbReference>
<keyword evidence="2" id="KW-0614">Plasmid</keyword>
<feature type="domain" description="Haemin-degrading HemS/ChuX" evidence="1">
    <location>
        <begin position="28"/>
        <end position="161"/>
    </location>
</feature>
<dbReference type="InterPro" id="IPR053733">
    <property type="entry name" value="Heme_Transport_Util_sf"/>
</dbReference>
<dbReference type="Proteomes" id="UP001623290">
    <property type="component" value="Plasmid unnamed2"/>
</dbReference>
<dbReference type="Gene3D" id="3.40.1570.10">
    <property type="entry name" value="HemS/ChuS/ChuX like domains"/>
    <property type="match status" value="2"/>
</dbReference>
<evidence type="ECO:0000313" key="3">
    <source>
        <dbReference type="Proteomes" id="UP001623290"/>
    </source>
</evidence>
<geneLocation type="plasmid" evidence="2 3">
    <name>unnamed2</name>
</geneLocation>
<dbReference type="CDD" id="cd16831">
    <property type="entry name" value="HemS-like_C"/>
    <property type="match status" value="1"/>
</dbReference>
<reference evidence="2 3" key="1">
    <citation type="submission" date="2023-09" db="EMBL/GenBank/DDBJ databases">
        <title>Thioclava shenzhenensis sp. nov., a multidrug resistant bacteria-antagonizing species isolated from coastal seawater.</title>
        <authorList>
            <person name="Long M."/>
        </authorList>
    </citation>
    <scope>NUCLEOTIDE SEQUENCE [LARGE SCALE GENOMIC DNA]</scope>
    <source>
        <strain evidence="2 3">FTW29</strain>
        <plasmid evidence="2 3">unnamed2</plasmid>
    </source>
</reference>
<protein>
    <submittedName>
        <fullName evidence="2">ChuX/HutX family heme-like substrate-binding protein</fullName>
    </submittedName>
</protein>
<feature type="domain" description="Haemin-degrading HemS/ChuX" evidence="1">
    <location>
        <begin position="212"/>
        <end position="344"/>
    </location>
</feature>
<evidence type="ECO:0000313" key="2">
    <source>
        <dbReference type="EMBL" id="WRY35825.1"/>
    </source>
</evidence>
<dbReference type="Pfam" id="PF05171">
    <property type="entry name" value="HemS"/>
    <property type="match status" value="2"/>
</dbReference>
<dbReference type="SUPFAM" id="SSF144064">
    <property type="entry name" value="Heme iron utilization protein-like"/>
    <property type="match status" value="1"/>
</dbReference>
<name>A0ABZ1E461_9RHOB</name>
<proteinExistence type="predicted"/>
<keyword evidence="3" id="KW-1185">Reference proteome</keyword>